<name>A0A6J5NUN9_9CAUD</name>
<keyword evidence="1" id="KW-0812">Transmembrane</keyword>
<proteinExistence type="predicted"/>
<accession>A0A6J5NUN9</accession>
<sequence>MELVVNKVVEQGFSVFVLAVALWYLHVKLTKVENKITECEQDRLKLWEKIAQLHN</sequence>
<feature type="transmembrane region" description="Helical" evidence="1">
    <location>
        <begin position="12"/>
        <end position="27"/>
    </location>
</feature>
<gene>
    <name evidence="2" type="ORF">UFOVP811_13</name>
</gene>
<dbReference type="EMBL" id="LR796748">
    <property type="protein sequence ID" value="CAB4163199.1"/>
    <property type="molecule type" value="Genomic_DNA"/>
</dbReference>
<protein>
    <submittedName>
        <fullName evidence="2">Uncharacterized protein</fullName>
    </submittedName>
</protein>
<evidence type="ECO:0000256" key="1">
    <source>
        <dbReference type="SAM" id="Phobius"/>
    </source>
</evidence>
<organism evidence="2">
    <name type="scientific">uncultured Caudovirales phage</name>
    <dbReference type="NCBI Taxonomy" id="2100421"/>
    <lineage>
        <taxon>Viruses</taxon>
        <taxon>Duplodnaviria</taxon>
        <taxon>Heunggongvirae</taxon>
        <taxon>Uroviricota</taxon>
        <taxon>Caudoviricetes</taxon>
        <taxon>Peduoviridae</taxon>
        <taxon>Maltschvirus</taxon>
        <taxon>Maltschvirus maltsch</taxon>
    </lineage>
</organism>
<reference evidence="2" key="1">
    <citation type="submission" date="2020-04" db="EMBL/GenBank/DDBJ databases">
        <authorList>
            <person name="Chiriac C."/>
            <person name="Salcher M."/>
            <person name="Ghai R."/>
            <person name="Kavagutti S V."/>
        </authorList>
    </citation>
    <scope>NUCLEOTIDE SEQUENCE</scope>
</reference>
<evidence type="ECO:0000313" key="2">
    <source>
        <dbReference type="EMBL" id="CAB4163199.1"/>
    </source>
</evidence>
<keyword evidence="1" id="KW-0472">Membrane</keyword>
<keyword evidence="1" id="KW-1133">Transmembrane helix</keyword>